<evidence type="ECO:0000256" key="6">
    <source>
        <dbReference type="ARBA" id="ARBA00023320"/>
    </source>
</evidence>
<dbReference type="SUPFAM" id="SSF81778">
    <property type="entry name" value="Crustacean CHH/MIH/GIH neurohormone"/>
    <property type="match status" value="1"/>
</dbReference>
<keyword evidence="6" id="KW-0527">Neuropeptide</keyword>
<feature type="chain" id="PRO_5036403023" evidence="8">
    <location>
        <begin position="26"/>
        <end position="121"/>
    </location>
</feature>
<dbReference type="PANTHER" id="PTHR35981">
    <property type="entry name" value="ION TRANSPORT PEPTIDE, ISOFORM C"/>
    <property type="match status" value="1"/>
</dbReference>
<proteinExistence type="inferred from homology"/>
<protein>
    <submittedName>
        <fullName evidence="9">Uncharacterized protein</fullName>
    </submittedName>
</protein>
<keyword evidence="5 7" id="KW-1015">Disulfide bond</keyword>
<dbReference type="EMBL" id="OA883276">
    <property type="protein sequence ID" value="CAD7278461.1"/>
    <property type="molecule type" value="Genomic_DNA"/>
</dbReference>
<keyword evidence="10" id="KW-1185">Reference proteome</keyword>
<dbReference type="EMBL" id="CAJPEX010001239">
    <property type="protein sequence ID" value="CAG0918613.1"/>
    <property type="molecule type" value="Genomic_DNA"/>
</dbReference>
<feature type="disulfide bond" evidence="7">
    <location>
        <begin position="66"/>
        <end position="82"/>
    </location>
</feature>
<dbReference type="InterPro" id="IPR031098">
    <property type="entry name" value="Crust_neurohorm"/>
</dbReference>
<dbReference type="InterPro" id="IPR001166">
    <property type="entry name" value="Hyperglycemic"/>
</dbReference>
<dbReference type="GO" id="GO:0005184">
    <property type="term" value="F:neuropeptide hormone activity"/>
    <property type="evidence" value="ECO:0007669"/>
    <property type="project" value="InterPro"/>
</dbReference>
<dbReference type="PRINTS" id="PR00550">
    <property type="entry name" value="HYPRGLYCEMIC"/>
</dbReference>
<dbReference type="InterPro" id="IPR000346">
    <property type="entry name" value="Hyperglycemic1"/>
</dbReference>
<keyword evidence="4" id="KW-0372">Hormone</keyword>
<evidence type="ECO:0000313" key="10">
    <source>
        <dbReference type="Proteomes" id="UP000678499"/>
    </source>
</evidence>
<dbReference type="PANTHER" id="PTHR35981:SF2">
    <property type="entry name" value="ION TRANSPORT PEPTIDE, ISOFORM C"/>
    <property type="match status" value="1"/>
</dbReference>
<feature type="signal peptide" evidence="8">
    <location>
        <begin position="1"/>
        <end position="25"/>
    </location>
</feature>
<feature type="disulfide bond" evidence="7">
    <location>
        <begin position="50"/>
        <end position="86"/>
    </location>
</feature>
<gene>
    <name evidence="9" type="ORF">NMOB1V02_LOCUS6164</name>
</gene>
<reference evidence="9" key="1">
    <citation type="submission" date="2020-11" db="EMBL/GenBank/DDBJ databases">
        <authorList>
            <person name="Tran Van P."/>
        </authorList>
    </citation>
    <scope>NUCLEOTIDE SEQUENCE</scope>
</reference>
<evidence type="ECO:0000256" key="5">
    <source>
        <dbReference type="ARBA" id="ARBA00023157"/>
    </source>
</evidence>
<comment type="similarity">
    <text evidence="2">Belongs to the arthropod CHH/MIH/GIH/VIH hormone family.</text>
</comment>
<evidence type="ECO:0000313" key="9">
    <source>
        <dbReference type="EMBL" id="CAD7278461.1"/>
    </source>
</evidence>
<dbReference type="PRINTS" id="PR00548">
    <property type="entry name" value="HYPRGLYCEMC1"/>
</dbReference>
<dbReference type="InterPro" id="IPR035957">
    <property type="entry name" value="Crust_neurohorm_sf"/>
</dbReference>
<dbReference type="GO" id="GO:0005576">
    <property type="term" value="C:extracellular region"/>
    <property type="evidence" value="ECO:0007669"/>
    <property type="project" value="UniProtKB-SubCell"/>
</dbReference>
<evidence type="ECO:0000256" key="7">
    <source>
        <dbReference type="PIRSR" id="PIRSR631098-51"/>
    </source>
</evidence>
<dbReference type="Gene3D" id="1.10.2010.10">
    <property type="entry name" value="Crustacean CHH/MIH/GIH neurohormone"/>
    <property type="match status" value="1"/>
</dbReference>
<feature type="disulfide bond" evidence="7">
    <location>
        <begin position="69"/>
        <end position="95"/>
    </location>
</feature>
<evidence type="ECO:0000256" key="3">
    <source>
        <dbReference type="ARBA" id="ARBA00022525"/>
    </source>
</evidence>
<keyword evidence="3" id="KW-0964">Secreted</keyword>
<dbReference type="Pfam" id="PF01147">
    <property type="entry name" value="Crust_neurohorm"/>
    <property type="match status" value="1"/>
</dbReference>
<evidence type="ECO:0000256" key="4">
    <source>
        <dbReference type="ARBA" id="ARBA00022702"/>
    </source>
</evidence>
<dbReference type="InterPro" id="IPR018251">
    <property type="entry name" value="Crust_neurhormone_CS"/>
</dbReference>
<evidence type="ECO:0000256" key="8">
    <source>
        <dbReference type="SAM" id="SignalP"/>
    </source>
</evidence>
<comment type="subcellular location">
    <subcellularLocation>
        <location evidence="1">Secreted</location>
    </subcellularLocation>
</comment>
<organism evidence="9">
    <name type="scientific">Notodromas monacha</name>
    <dbReference type="NCBI Taxonomy" id="399045"/>
    <lineage>
        <taxon>Eukaryota</taxon>
        <taxon>Metazoa</taxon>
        <taxon>Ecdysozoa</taxon>
        <taxon>Arthropoda</taxon>
        <taxon>Crustacea</taxon>
        <taxon>Oligostraca</taxon>
        <taxon>Ostracoda</taxon>
        <taxon>Podocopa</taxon>
        <taxon>Podocopida</taxon>
        <taxon>Cypridocopina</taxon>
        <taxon>Cypridoidea</taxon>
        <taxon>Cyprididae</taxon>
        <taxon>Notodromas</taxon>
    </lineage>
</organism>
<dbReference type="GO" id="GO:0007623">
    <property type="term" value="P:circadian rhythm"/>
    <property type="evidence" value="ECO:0007669"/>
    <property type="project" value="TreeGrafter"/>
</dbReference>
<dbReference type="Proteomes" id="UP000678499">
    <property type="component" value="Unassembled WGS sequence"/>
</dbReference>
<dbReference type="OrthoDB" id="6330469at2759"/>
<dbReference type="GO" id="GO:0007218">
    <property type="term" value="P:neuropeptide signaling pathway"/>
    <property type="evidence" value="ECO:0007669"/>
    <property type="project" value="UniProtKB-KW"/>
</dbReference>
<sequence>MALSESSMIAIVVLVLAMILSQAAAVYKPTSSGGPLMHTMTKKSFQDMKCKGMYEKTLFSKLEGVCEGCHRLYQDLDIPTLCRSRCFNNPYFFSCLDALLMKDEQENYENMIEYIGGWKRK</sequence>
<accession>A0A7R9BR29</accession>
<evidence type="ECO:0000256" key="1">
    <source>
        <dbReference type="ARBA" id="ARBA00004613"/>
    </source>
</evidence>
<evidence type="ECO:0000256" key="2">
    <source>
        <dbReference type="ARBA" id="ARBA00005447"/>
    </source>
</evidence>
<name>A0A7R9BR29_9CRUS</name>
<dbReference type="AlphaFoldDB" id="A0A7R9BR29"/>
<dbReference type="PROSITE" id="PS01250">
    <property type="entry name" value="CHH_MIH_GIH"/>
    <property type="match status" value="1"/>
</dbReference>
<keyword evidence="8" id="KW-0732">Signal</keyword>